<evidence type="ECO:0000313" key="1">
    <source>
        <dbReference type="EMBL" id="KAH7298459.1"/>
    </source>
</evidence>
<accession>A0A8T2RPN7</accession>
<name>A0A8T2RPN7_CERRI</name>
<keyword evidence="2" id="KW-1185">Reference proteome</keyword>
<gene>
    <name evidence="1" type="ORF">KP509_25G044400</name>
</gene>
<evidence type="ECO:0000313" key="2">
    <source>
        <dbReference type="Proteomes" id="UP000825935"/>
    </source>
</evidence>
<dbReference type="EMBL" id="CM035430">
    <property type="protein sequence ID" value="KAH7298459.1"/>
    <property type="molecule type" value="Genomic_DNA"/>
</dbReference>
<reference evidence="1" key="1">
    <citation type="submission" date="2021-08" db="EMBL/GenBank/DDBJ databases">
        <title>WGS assembly of Ceratopteris richardii.</title>
        <authorList>
            <person name="Marchant D.B."/>
            <person name="Chen G."/>
            <person name="Jenkins J."/>
            <person name="Shu S."/>
            <person name="Leebens-Mack J."/>
            <person name="Grimwood J."/>
            <person name="Schmutz J."/>
            <person name="Soltis P."/>
            <person name="Soltis D."/>
            <person name="Chen Z.-H."/>
        </authorList>
    </citation>
    <scope>NUCLEOTIDE SEQUENCE</scope>
    <source>
        <strain evidence="1">Whitten #5841</strain>
        <tissue evidence="1">Leaf</tissue>
    </source>
</reference>
<proteinExistence type="predicted"/>
<dbReference type="AlphaFoldDB" id="A0A8T2RPN7"/>
<organism evidence="1 2">
    <name type="scientific">Ceratopteris richardii</name>
    <name type="common">Triangle waterfern</name>
    <dbReference type="NCBI Taxonomy" id="49495"/>
    <lineage>
        <taxon>Eukaryota</taxon>
        <taxon>Viridiplantae</taxon>
        <taxon>Streptophyta</taxon>
        <taxon>Embryophyta</taxon>
        <taxon>Tracheophyta</taxon>
        <taxon>Polypodiopsida</taxon>
        <taxon>Polypodiidae</taxon>
        <taxon>Polypodiales</taxon>
        <taxon>Pteridineae</taxon>
        <taxon>Pteridaceae</taxon>
        <taxon>Parkerioideae</taxon>
        <taxon>Ceratopteris</taxon>
    </lineage>
</organism>
<comment type="caution">
    <text evidence="1">The sequence shown here is derived from an EMBL/GenBank/DDBJ whole genome shotgun (WGS) entry which is preliminary data.</text>
</comment>
<dbReference type="Proteomes" id="UP000825935">
    <property type="component" value="Chromosome 25"/>
</dbReference>
<protein>
    <submittedName>
        <fullName evidence="1">Uncharacterized protein</fullName>
    </submittedName>
</protein>
<sequence length="45" mass="5123">MEIWFRCTQAVGRSAGTSPCICSSRGLCVRHRLLDLMLVHLQITY</sequence>